<feature type="transmembrane region" description="Helical" evidence="1">
    <location>
        <begin position="20"/>
        <end position="43"/>
    </location>
</feature>
<dbReference type="Proteomes" id="UP001500540">
    <property type="component" value="Unassembled WGS sequence"/>
</dbReference>
<keyword evidence="1" id="KW-1133">Transmembrane helix</keyword>
<evidence type="ECO:0000256" key="1">
    <source>
        <dbReference type="SAM" id="Phobius"/>
    </source>
</evidence>
<dbReference type="RefSeq" id="WP_344783267.1">
    <property type="nucleotide sequence ID" value="NZ_BAABAF010000007.1"/>
</dbReference>
<sequence>MTAVLPRPATSARRRHAGVWAAIAVVLVVAGVGGAILSGIGQWTRRDLLDPASTGADGAQALAHILSDHGVDVQIVRTRSAADDALRAAGRVGARPAQATLVLPDSPLLSAKTFQSLTGAAADVVIAQPLSRSVRLRFGSSVTGYGADAPVPPDCPLPAAQRAGAIVPGTLFTVPQRPGVTACYRTGPDAALLQRTTAGTTVTAVDGAALLTNAALAEHGNAALAVNLMGAHRTLIWFVPSADDADAGAAAPTLGSLTPSWVSPAIVLLLLAGIATAVWRGRRFGPLVAENLPVTVRTGETTDGRARLYARSGDRVHVARRLQAGTRDRLARLLGLGPGAAPATVADAAADRLAVPRREVHGILLDSAPRTDRDLLALSDRLQAIETAVRAAVSPTDLPGRTTP</sequence>
<dbReference type="EMBL" id="BAABAF010000007">
    <property type="protein sequence ID" value="GAA3768137.1"/>
    <property type="molecule type" value="Genomic_DNA"/>
</dbReference>
<evidence type="ECO:0000313" key="3">
    <source>
        <dbReference type="EMBL" id="GAA3768137.1"/>
    </source>
</evidence>
<reference evidence="4" key="1">
    <citation type="journal article" date="2019" name="Int. J. Syst. Evol. Microbiol.">
        <title>The Global Catalogue of Microorganisms (GCM) 10K type strain sequencing project: providing services to taxonomists for standard genome sequencing and annotation.</title>
        <authorList>
            <consortium name="The Broad Institute Genomics Platform"/>
            <consortium name="The Broad Institute Genome Sequencing Center for Infectious Disease"/>
            <person name="Wu L."/>
            <person name="Ma J."/>
        </authorList>
    </citation>
    <scope>NUCLEOTIDE SEQUENCE [LARGE SCALE GENOMIC DNA]</scope>
    <source>
        <strain evidence="4">JCM 16950</strain>
    </source>
</reference>
<dbReference type="InterPro" id="IPR025646">
    <property type="entry name" value="DUF4350"/>
</dbReference>
<proteinExistence type="predicted"/>
<evidence type="ECO:0000259" key="2">
    <source>
        <dbReference type="Pfam" id="PF14258"/>
    </source>
</evidence>
<keyword evidence="1" id="KW-0472">Membrane</keyword>
<keyword evidence="4" id="KW-1185">Reference proteome</keyword>
<comment type="caution">
    <text evidence="3">The sequence shown here is derived from an EMBL/GenBank/DDBJ whole genome shotgun (WGS) entry which is preliminary data.</text>
</comment>
<evidence type="ECO:0000313" key="4">
    <source>
        <dbReference type="Proteomes" id="UP001500540"/>
    </source>
</evidence>
<accession>A0ABP7GR47</accession>
<protein>
    <submittedName>
        <fullName evidence="3">DUF4350 domain-containing protein</fullName>
    </submittedName>
</protein>
<organism evidence="3 4">
    <name type="scientific">Microbacterium kribbense</name>
    <dbReference type="NCBI Taxonomy" id="433645"/>
    <lineage>
        <taxon>Bacteria</taxon>
        <taxon>Bacillati</taxon>
        <taxon>Actinomycetota</taxon>
        <taxon>Actinomycetes</taxon>
        <taxon>Micrococcales</taxon>
        <taxon>Microbacteriaceae</taxon>
        <taxon>Microbacterium</taxon>
    </lineage>
</organism>
<gene>
    <name evidence="3" type="ORF">GCM10022240_20700</name>
</gene>
<feature type="domain" description="DUF4350" evidence="2">
    <location>
        <begin position="51"/>
        <end position="228"/>
    </location>
</feature>
<dbReference type="Pfam" id="PF14258">
    <property type="entry name" value="DUF4350"/>
    <property type="match status" value="1"/>
</dbReference>
<name>A0ABP7GR47_9MICO</name>
<keyword evidence="1" id="KW-0812">Transmembrane</keyword>